<comment type="caution">
    <text evidence="1">The sequence shown here is derived from an EMBL/GenBank/DDBJ whole genome shotgun (WGS) entry which is preliminary data.</text>
</comment>
<name>A0A840EXH5_9ACTN</name>
<dbReference type="Pfam" id="PF08798">
    <property type="entry name" value="CRISPR_assoc"/>
    <property type="match status" value="1"/>
</dbReference>
<evidence type="ECO:0008006" key="3">
    <source>
        <dbReference type="Google" id="ProtNLM"/>
    </source>
</evidence>
<evidence type="ECO:0000313" key="1">
    <source>
        <dbReference type="EMBL" id="MBB4134506.1"/>
    </source>
</evidence>
<keyword evidence="2" id="KW-1185">Reference proteome</keyword>
<protein>
    <recommendedName>
        <fullName evidence="3">Type I-E CRISPR-associated protein Cas6/Cse3/CasE</fullName>
    </recommendedName>
</protein>
<reference evidence="1 2" key="1">
    <citation type="submission" date="2020-08" db="EMBL/GenBank/DDBJ databases">
        <title>Sequencing the genomes of 1000 actinobacteria strains.</title>
        <authorList>
            <person name="Klenk H.-P."/>
        </authorList>
    </citation>
    <scope>NUCLEOTIDE SEQUENCE [LARGE SCALE GENOMIC DNA]</scope>
    <source>
        <strain evidence="1 2">DSM 45298</strain>
    </source>
</reference>
<sequence>MTSLASVDIAERMRIALSINCQKTPPARLPQHLHDAIKAEGKAYRSRMVIVPKSDRPDWIARRLSRIGFEIEQESLTISKLYSAQLGPRRRGRIPAVDVTATGTVVDAEAFGEALAGGIGKGKNFGLGLIRTSTALTSQGAQP</sequence>
<dbReference type="EMBL" id="JACIFP010000001">
    <property type="protein sequence ID" value="MBB4134506.1"/>
    <property type="molecule type" value="Genomic_DNA"/>
</dbReference>
<dbReference type="Proteomes" id="UP000551501">
    <property type="component" value="Unassembled WGS sequence"/>
</dbReference>
<gene>
    <name evidence="1" type="ORF">BKA16_001058</name>
</gene>
<proteinExistence type="predicted"/>
<dbReference type="InterPro" id="IPR010179">
    <property type="entry name" value="CRISPR-assoc_prot_Cse3"/>
</dbReference>
<accession>A0A840EXH5</accession>
<dbReference type="Gene3D" id="3.30.70.1210">
    <property type="entry name" value="Crispr-associated protein, domain 2"/>
    <property type="match status" value="1"/>
</dbReference>
<dbReference type="SUPFAM" id="SSF117987">
    <property type="entry name" value="CRISPR-associated protein"/>
    <property type="match status" value="1"/>
</dbReference>
<dbReference type="AlphaFoldDB" id="A0A840EXH5"/>
<evidence type="ECO:0000313" key="2">
    <source>
        <dbReference type="Proteomes" id="UP000551501"/>
    </source>
</evidence>
<organism evidence="1 2">
    <name type="scientific">Gordonia humi</name>
    <dbReference type="NCBI Taxonomy" id="686429"/>
    <lineage>
        <taxon>Bacteria</taxon>
        <taxon>Bacillati</taxon>
        <taxon>Actinomycetota</taxon>
        <taxon>Actinomycetes</taxon>
        <taxon>Mycobacteriales</taxon>
        <taxon>Gordoniaceae</taxon>
        <taxon>Gordonia</taxon>
    </lineage>
</organism>